<evidence type="ECO:0000313" key="3">
    <source>
        <dbReference type="Proteomes" id="UP000796880"/>
    </source>
</evidence>
<accession>A0A8K0DV06</accession>
<dbReference type="Proteomes" id="UP000796880">
    <property type="component" value="Unassembled WGS sequence"/>
</dbReference>
<feature type="domain" description="Retrotransposon gag" evidence="1">
    <location>
        <begin position="64"/>
        <end position="131"/>
    </location>
</feature>
<name>A0A8K0DV06_9ROSA</name>
<reference evidence="2" key="1">
    <citation type="submission" date="2020-03" db="EMBL/GenBank/DDBJ databases">
        <title>A high-quality chromosome-level genome assembly of a woody plant with both climbing and erect habits, Rhamnella rubrinervis.</title>
        <authorList>
            <person name="Lu Z."/>
            <person name="Yang Y."/>
            <person name="Zhu X."/>
            <person name="Sun Y."/>
        </authorList>
    </citation>
    <scope>NUCLEOTIDE SEQUENCE</scope>
    <source>
        <strain evidence="2">BYM</strain>
        <tissue evidence="2">Leaf</tissue>
    </source>
</reference>
<proteinExistence type="predicted"/>
<evidence type="ECO:0000313" key="2">
    <source>
        <dbReference type="EMBL" id="KAF3434569.1"/>
    </source>
</evidence>
<dbReference type="EMBL" id="VOIH02000010">
    <property type="protein sequence ID" value="KAF3434569.1"/>
    <property type="molecule type" value="Genomic_DNA"/>
</dbReference>
<keyword evidence="3" id="KW-1185">Reference proteome</keyword>
<dbReference type="Pfam" id="PF03732">
    <property type="entry name" value="Retrotrans_gag"/>
    <property type="match status" value="1"/>
</dbReference>
<gene>
    <name evidence="2" type="ORF">FNV43_RR21654</name>
</gene>
<dbReference type="InterPro" id="IPR005162">
    <property type="entry name" value="Retrotrans_gag_dom"/>
</dbReference>
<protein>
    <recommendedName>
        <fullName evidence="1">Retrotransposon gag domain-containing protein</fullName>
    </recommendedName>
</protein>
<comment type="caution">
    <text evidence="2">The sequence shown here is derived from an EMBL/GenBank/DDBJ whole genome shotgun (WGS) entry which is preliminary data.</text>
</comment>
<evidence type="ECO:0000259" key="1">
    <source>
        <dbReference type="Pfam" id="PF03732"/>
    </source>
</evidence>
<organism evidence="2 3">
    <name type="scientific">Rhamnella rubrinervis</name>
    <dbReference type="NCBI Taxonomy" id="2594499"/>
    <lineage>
        <taxon>Eukaryota</taxon>
        <taxon>Viridiplantae</taxon>
        <taxon>Streptophyta</taxon>
        <taxon>Embryophyta</taxon>
        <taxon>Tracheophyta</taxon>
        <taxon>Spermatophyta</taxon>
        <taxon>Magnoliopsida</taxon>
        <taxon>eudicotyledons</taxon>
        <taxon>Gunneridae</taxon>
        <taxon>Pentapetalae</taxon>
        <taxon>rosids</taxon>
        <taxon>fabids</taxon>
        <taxon>Rosales</taxon>
        <taxon>Rhamnaceae</taxon>
        <taxon>rhamnoid group</taxon>
        <taxon>Rhamneae</taxon>
        <taxon>Rhamnella</taxon>
    </lineage>
</organism>
<dbReference type="OrthoDB" id="1164937at2759"/>
<dbReference type="AlphaFoldDB" id="A0A8K0DV06"/>
<sequence length="140" mass="16488">MVYRVSRLLCRMRDTPIVESVATSAREQVIGPHSMGVTFREDVPSFLGEGYRDIGLGEDSTQRELERRRISVAILMLWAQFKTLFYAKVFRRVKREDKEAEFLSLKQENLSLVEYERKFNELSHYAPYLVDTKECKARIF</sequence>